<dbReference type="Proteomes" id="UP001055149">
    <property type="component" value="Unassembled WGS sequence"/>
</dbReference>
<proteinExistence type="predicted"/>
<accession>A0ABQ5JIZ6</accession>
<reference evidence="1" key="1">
    <citation type="journal article" date="2022" name="Int. J. Syst. Evol. Microbiol.">
        <title>A novel species of lactic acid bacteria, Ligilactobacillus pabuli sp. nov., isolated from alfalfa silage.</title>
        <authorList>
            <person name="Tohno M."/>
            <person name="Tanizawa Y."/>
            <person name="Sawada H."/>
            <person name="Sakamoto M."/>
            <person name="Ohkuma M."/>
            <person name="Kobayashi H."/>
        </authorList>
    </citation>
    <scope>NUCLEOTIDE SEQUENCE</scope>
    <source>
        <strain evidence="1">AF129</strain>
    </source>
</reference>
<sequence>MLHSVALVGNAHKSGRLMYANQKFQQNPGESVKLRDKVKLEIKQTSTQEVK</sequence>
<keyword evidence="2" id="KW-1185">Reference proteome</keyword>
<comment type="caution">
    <text evidence="1">The sequence shown here is derived from an EMBL/GenBank/DDBJ whole genome shotgun (WGS) entry which is preliminary data.</text>
</comment>
<protein>
    <submittedName>
        <fullName evidence="1">Uncharacterized protein</fullName>
    </submittedName>
</protein>
<organism evidence="1 2">
    <name type="scientific">Ligilactobacillus pabuli</name>
    <dbReference type="NCBI Taxonomy" id="2886039"/>
    <lineage>
        <taxon>Bacteria</taxon>
        <taxon>Bacillati</taxon>
        <taxon>Bacillota</taxon>
        <taxon>Bacilli</taxon>
        <taxon>Lactobacillales</taxon>
        <taxon>Lactobacillaceae</taxon>
        <taxon>Ligilactobacillus</taxon>
    </lineage>
</organism>
<evidence type="ECO:0000313" key="1">
    <source>
        <dbReference type="EMBL" id="GKS81134.1"/>
    </source>
</evidence>
<name>A0ABQ5JIZ6_9LACO</name>
<evidence type="ECO:0000313" key="2">
    <source>
        <dbReference type="Proteomes" id="UP001055149"/>
    </source>
</evidence>
<dbReference type="EMBL" id="BQXH01000006">
    <property type="protein sequence ID" value="GKS81134.1"/>
    <property type="molecule type" value="Genomic_DNA"/>
</dbReference>
<gene>
    <name evidence="1" type="ORF">LPAF129_08200</name>
</gene>